<keyword evidence="3" id="KW-1185">Reference proteome</keyword>
<gene>
    <name evidence="2" type="ORF">AX018_100731</name>
</gene>
<evidence type="ECO:0000313" key="2">
    <source>
        <dbReference type="EMBL" id="RAR85096.1"/>
    </source>
</evidence>
<evidence type="ECO:0000256" key="1">
    <source>
        <dbReference type="SAM" id="MobiDB-lite"/>
    </source>
</evidence>
<name>A0A328ZS45_9BURK</name>
<dbReference type="EMBL" id="QLTA01000007">
    <property type="protein sequence ID" value="RAR85096.1"/>
    <property type="molecule type" value="Genomic_DNA"/>
</dbReference>
<proteinExistence type="predicted"/>
<sequence>MAVVTTTRSRARTRESDAPFAALPPLSPRQEALLRRWLASHAAERRWQTLLEEAGQDLLEWADDLLEALVAAGAATARESLVRGTWRVERVAWRDLPALQKSLGLRTADERQAARDGTRQQLAALAQEHPWLEAAVASCLRGALGAGILNARAELLQALATWHAEQRFGLRRNFAQHARQGTKDITPAEWKWLEAHVPLESVGIERLAFILWLGGTLSLETARGRIDAGAAGFCGLPMKALGDGTRVAAPPRCYWLIENRTSFERQAAQAEPGTCVAWLPGRPPDDWLAALGWLLDRAPAPARISCDPDPAGIEIALTAGALWQSRGLEWGPHRMAPEHWQDGPTLPLNAFDRGLLARQAARGALPEPLAQLRDALERLGCKAEQEAWL</sequence>
<accession>A0A328ZS45</accession>
<dbReference type="OrthoDB" id="6059266at2"/>
<reference evidence="2 3" key="1">
    <citation type="submission" date="2018-06" db="EMBL/GenBank/DDBJ databases">
        <title>Genomic Encyclopedia of Archaeal and Bacterial Type Strains, Phase II (KMG-II): from individual species to whole genera.</title>
        <authorList>
            <person name="Goeker M."/>
        </authorList>
    </citation>
    <scope>NUCLEOTIDE SEQUENCE [LARGE SCALE GENOMIC DNA]</scope>
    <source>
        <strain evidence="2 3">CFPB 3232</strain>
    </source>
</reference>
<dbReference type="RefSeq" id="WP_111876266.1">
    <property type="nucleotide sequence ID" value="NZ_CBCSGC010000019.1"/>
</dbReference>
<evidence type="ECO:0008006" key="4">
    <source>
        <dbReference type="Google" id="ProtNLM"/>
    </source>
</evidence>
<evidence type="ECO:0000313" key="3">
    <source>
        <dbReference type="Proteomes" id="UP000248856"/>
    </source>
</evidence>
<feature type="region of interest" description="Disordered" evidence="1">
    <location>
        <begin position="1"/>
        <end position="21"/>
    </location>
</feature>
<dbReference type="AlphaFoldDB" id="A0A328ZS45"/>
<organism evidence="2 3">
    <name type="scientific">Paracidovorax anthurii</name>
    <dbReference type="NCBI Taxonomy" id="78229"/>
    <lineage>
        <taxon>Bacteria</taxon>
        <taxon>Pseudomonadati</taxon>
        <taxon>Pseudomonadota</taxon>
        <taxon>Betaproteobacteria</taxon>
        <taxon>Burkholderiales</taxon>
        <taxon>Comamonadaceae</taxon>
        <taxon>Paracidovorax</taxon>
    </lineage>
</organism>
<protein>
    <recommendedName>
        <fullName evidence="4">DUF2399 domain-containing protein</fullName>
    </recommendedName>
</protein>
<dbReference type="Proteomes" id="UP000248856">
    <property type="component" value="Unassembled WGS sequence"/>
</dbReference>
<comment type="caution">
    <text evidence="2">The sequence shown here is derived from an EMBL/GenBank/DDBJ whole genome shotgun (WGS) entry which is preliminary data.</text>
</comment>